<name>A0AAJ0FP99_9PEZI</name>
<evidence type="ECO:0000256" key="5">
    <source>
        <dbReference type="ARBA" id="ARBA00023001"/>
    </source>
</evidence>
<evidence type="ECO:0000313" key="12">
    <source>
        <dbReference type="Proteomes" id="UP001244011"/>
    </source>
</evidence>
<dbReference type="InterPro" id="IPR013320">
    <property type="entry name" value="ConA-like_dom_sf"/>
</dbReference>
<proteinExistence type="inferred from homology"/>
<keyword evidence="7 9" id="KW-0326">Glycosidase</keyword>
<evidence type="ECO:0000256" key="6">
    <source>
        <dbReference type="ARBA" id="ARBA00023277"/>
    </source>
</evidence>
<evidence type="ECO:0000256" key="10">
    <source>
        <dbReference type="SAM" id="SignalP"/>
    </source>
</evidence>
<keyword evidence="6" id="KW-0119">Carbohydrate metabolism</keyword>
<keyword evidence="4 9" id="KW-0378">Hydrolase</keyword>
<dbReference type="AlphaFoldDB" id="A0AAJ0FP99"/>
<keyword evidence="8 9" id="KW-0624">Polysaccharide degradation</keyword>
<comment type="catalytic activity">
    <reaction evidence="1">
        <text>Hydrolysis of (1-&gt;4)-beta-D-glucosidic linkages in cellulose and cellotetraose, releasing cellobiose from the non-reducing ends of the chains.</text>
        <dbReference type="EC" id="3.2.1.91"/>
    </reaction>
</comment>
<dbReference type="PANTHER" id="PTHR33753:SF2">
    <property type="entry name" value="GLYCOSIDE HYDROLASE FAMILY 7 PROTEIN"/>
    <property type="match status" value="1"/>
</dbReference>
<dbReference type="GeneID" id="85306596"/>
<comment type="similarity">
    <text evidence="2 9">Belongs to the glycosyl hydrolase 7 (cellulase C) family.</text>
</comment>
<comment type="caution">
    <text evidence="11">The sequence shown here is derived from an EMBL/GenBank/DDBJ whole genome shotgun (WGS) entry which is preliminary data.</text>
</comment>
<organism evidence="11 12">
    <name type="scientific">Phialemonium atrogriseum</name>
    <dbReference type="NCBI Taxonomy" id="1093897"/>
    <lineage>
        <taxon>Eukaryota</taxon>
        <taxon>Fungi</taxon>
        <taxon>Dikarya</taxon>
        <taxon>Ascomycota</taxon>
        <taxon>Pezizomycotina</taxon>
        <taxon>Sordariomycetes</taxon>
        <taxon>Sordariomycetidae</taxon>
        <taxon>Cephalothecales</taxon>
        <taxon>Cephalothecaceae</taxon>
        <taxon>Phialemonium</taxon>
    </lineage>
</organism>
<dbReference type="EMBL" id="MU839001">
    <property type="protein sequence ID" value="KAK1769859.1"/>
    <property type="molecule type" value="Genomic_DNA"/>
</dbReference>
<dbReference type="GO" id="GO:0016162">
    <property type="term" value="F:cellulose 1,4-beta-cellobiosidase activity"/>
    <property type="evidence" value="ECO:0007669"/>
    <property type="project" value="UniProtKB-EC"/>
</dbReference>
<keyword evidence="3 10" id="KW-0732">Signal</keyword>
<dbReference type="GO" id="GO:0030245">
    <property type="term" value="P:cellulose catabolic process"/>
    <property type="evidence" value="ECO:0007669"/>
    <property type="project" value="UniProtKB-KW"/>
</dbReference>
<dbReference type="EC" id="3.2.1.-" evidence="9"/>
<dbReference type="InterPro" id="IPR001722">
    <property type="entry name" value="Glyco_hydro_7"/>
</dbReference>
<dbReference type="PANTHER" id="PTHR33753">
    <property type="entry name" value="1,4-BETA-D-GLUCAN CELLOBIOHYDROLASE B"/>
    <property type="match status" value="1"/>
</dbReference>
<evidence type="ECO:0000256" key="3">
    <source>
        <dbReference type="ARBA" id="ARBA00022729"/>
    </source>
</evidence>
<gene>
    <name evidence="11" type="ORF">QBC33DRAFT_302654</name>
</gene>
<evidence type="ECO:0000313" key="11">
    <source>
        <dbReference type="EMBL" id="KAK1769859.1"/>
    </source>
</evidence>
<evidence type="ECO:0000256" key="7">
    <source>
        <dbReference type="ARBA" id="ARBA00023295"/>
    </source>
</evidence>
<dbReference type="CDD" id="cd07999">
    <property type="entry name" value="GH7_CBH_EG"/>
    <property type="match status" value="1"/>
</dbReference>
<evidence type="ECO:0000256" key="2">
    <source>
        <dbReference type="ARBA" id="ARBA00006044"/>
    </source>
</evidence>
<accession>A0AAJ0FP99</accession>
<feature type="signal peptide" evidence="10">
    <location>
        <begin position="1"/>
        <end position="16"/>
    </location>
</feature>
<dbReference type="Proteomes" id="UP001244011">
    <property type="component" value="Unassembled WGS sequence"/>
</dbReference>
<dbReference type="Pfam" id="PF00840">
    <property type="entry name" value="Glyco_hydro_7"/>
    <property type="match status" value="1"/>
</dbReference>
<protein>
    <recommendedName>
        <fullName evidence="9">Glucanase</fullName>
        <ecNumber evidence="9">3.2.1.-</ecNumber>
    </recommendedName>
</protein>
<dbReference type="SUPFAM" id="SSF49899">
    <property type="entry name" value="Concanavalin A-like lectins/glucanases"/>
    <property type="match status" value="1"/>
</dbReference>
<keyword evidence="5 9" id="KW-0136">Cellulose degradation</keyword>
<evidence type="ECO:0000256" key="4">
    <source>
        <dbReference type="ARBA" id="ARBA00022801"/>
    </source>
</evidence>
<keyword evidence="12" id="KW-1185">Reference proteome</keyword>
<feature type="chain" id="PRO_5042555992" description="Glucanase" evidence="10">
    <location>
        <begin position="17"/>
        <end position="455"/>
    </location>
</feature>
<evidence type="ECO:0000256" key="8">
    <source>
        <dbReference type="ARBA" id="ARBA00023326"/>
    </source>
</evidence>
<dbReference type="RefSeq" id="XP_060286072.1">
    <property type="nucleotide sequence ID" value="XM_060423409.1"/>
</dbReference>
<sequence length="455" mass="49101">MYRAVAALSFASLVLGQQAGDVTEEKHPDLPIQVCTDSGCTTEQTTVVLDSNWRWTHVVDGYTNCYDGNEWNATTCPDGKTCATNCAIDGADYEATYGISTPSEGSLQLKFVTKNDNGANVGSRVYLMASEDKYRMFNLLNKEFTFDVDVSNLPCGLNGAVYFSDMDEDGGMSKYETNQAGAKYGTGYCDSQCPVDIKFINGEANVEGWNGSDNDQNSGSGSYGSCCSEMDIFEGNLDSTAYTPHVCKQAGQVRCEGADCGNGDDRYSGMCDKDGCDINSFRMGNQEFYGTSKTVDTTKPFTIVTQFITDDGTDTGNLKQINRIYVQDGNVIPNSAVQIDSIDPVNYIDDSFCEQQKAAFGDNNYYGTLGGMAAMGKALQKMVLVLSVWDDHAVSMNWLDSSFPPEADSSEPGVLRGRCDPAAGDPETVEAAHPDASVIYSNIKFGTLNSTFAAA</sequence>
<evidence type="ECO:0000256" key="9">
    <source>
        <dbReference type="RuleBase" id="RU361164"/>
    </source>
</evidence>
<dbReference type="InterPro" id="IPR037019">
    <property type="entry name" value="Glyco_hydro_7_sf"/>
</dbReference>
<reference evidence="11" key="1">
    <citation type="submission" date="2023-06" db="EMBL/GenBank/DDBJ databases">
        <title>Genome-scale phylogeny and comparative genomics of the fungal order Sordariales.</title>
        <authorList>
            <consortium name="Lawrence Berkeley National Laboratory"/>
            <person name="Hensen N."/>
            <person name="Bonometti L."/>
            <person name="Westerberg I."/>
            <person name="Brannstrom I.O."/>
            <person name="Guillou S."/>
            <person name="Cros-Aarteil S."/>
            <person name="Calhoun S."/>
            <person name="Haridas S."/>
            <person name="Kuo A."/>
            <person name="Mondo S."/>
            <person name="Pangilinan J."/>
            <person name="Riley R."/>
            <person name="Labutti K."/>
            <person name="Andreopoulos B."/>
            <person name="Lipzen A."/>
            <person name="Chen C."/>
            <person name="Yanf M."/>
            <person name="Daum C."/>
            <person name="Ng V."/>
            <person name="Clum A."/>
            <person name="Steindorff A."/>
            <person name="Ohm R."/>
            <person name="Martin F."/>
            <person name="Silar P."/>
            <person name="Natvig D."/>
            <person name="Lalanne C."/>
            <person name="Gautier V."/>
            <person name="Ament-Velasquez S.L."/>
            <person name="Kruys A."/>
            <person name="Hutchinson M.I."/>
            <person name="Powell A.J."/>
            <person name="Barry K."/>
            <person name="Miller A.N."/>
            <person name="Grigoriev I.V."/>
            <person name="Debuchy R."/>
            <person name="Gladieux P."/>
            <person name="Thoren M.H."/>
            <person name="Johannesson H."/>
        </authorList>
    </citation>
    <scope>NUCLEOTIDE SEQUENCE</scope>
    <source>
        <strain evidence="11">8032-3</strain>
    </source>
</reference>
<dbReference type="PRINTS" id="PR00734">
    <property type="entry name" value="GLHYDRLASE7"/>
</dbReference>
<dbReference type="Gene3D" id="2.70.100.10">
    <property type="entry name" value="Glycoside hydrolase, family 7, domain"/>
    <property type="match status" value="1"/>
</dbReference>
<evidence type="ECO:0000256" key="1">
    <source>
        <dbReference type="ARBA" id="ARBA00001641"/>
    </source>
</evidence>
<dbReference type="FunFam" id="2.70.100.10:FF:000001">
    <property type="entry name" value="Glucanase"/>
    <property type="match status" value="1"/>
</dbReference>